<keyword evidence="4" id="KW-1185">Reference proteome</keyword>
<dbReference type="OrthoDB" id="6385935at2"/>
<sequence>MRIALTGLLLAATLAGCANLCSPPALAPKPDRAVLEKQVADTERAFAKTMADRDHAAFTSFLSEEAVFFSGPQPLRGKQAVADGWKRLYEKPAAPFSWKPDRVEALDSGTLALSTGPVFDPTGKCVGRFTSIWRQEAPGTWRIVFDKGGPCDEQ</sequence>
<dbReference type="InterPro" id="IPR032710">
    <property type="entry name" value="NTF2-like_dom_sf"/>
</dbReference>
<accession>A0A3N7K1B3</accession>
<reference evidence="3 4" key="1">
    <citation type="submission" date="2018-08" db="EMBL/GenBank/DDBJ databases">
        <authorList>
            <person name="Khan S.A."/>
            <person name="Jeon C.O."/>
            <person name="Chun B.H."/>
            <person name="Jeong S.E."/>
        </authorList>
    </citation>
    <scope>NUCLEOTIDE SEQUENCE [LARGE SCALE GENOMIC DNA]</scope>
    <source>
        <strain evidence="3 4">S-16</strain>
    </source>
</reference>
<dbReference type="SUPFAM" id="SSF54427">
    <property type="entry name" value="NTF2-like"/>
    <property type="match status" value="1"/>
</dbReference>
<feature type="chain" id="PRO_5018303682" evidence="1">
    <location>
        <begin position="28"/>
        <end position="154"/>
    </location>
</feature>
<gene>
    <name evidence="3" type="ORF">DZC73_07725</name>
</gene>
<evidence type="ECO:0000313" key="3">
    <source>
        <dbReference type="EMBL" id="RQP24765.1"/>
    </source>
</evidence>
<dbReference type="PROSITE" id="PS51257">
    <property type="entry name" value="PROKAR_LIPOPROTEIN"/>
    <property type="match status" value="1"/>
</dbReference>
<name>A0A3N7K1B3_9BURK</name>
<dbReference type="Pfam" id="PF14534">
    <property type="entry name" value="DUF4440"/>
    <property type="match status" value="1"/>
</dbReference>
<dbReference type="InterPro" id="IPR027843">
    <property type="entry name" value="DUF4440"/>
</dbReference>
<evidence type="ECO:0000256" key="1">
    <source>
        <dbReference type="SAM" id="SignalP"/>
    </source>
</evidence>
<feature type="domain" description="DUF4440" evidence="2">
    <location>
        <begin position="40"/>
        <end position="143"/>
    </location>
</feature>
<dbReference type="RefSeq" id="WP_124539664.1">
    <property type="nucleotide sequence ID" value="NZ_QUSW01000002.1"/>
</dbReference>
<feature type="signal peptide" evidence="1">
    <location>
        <begin position="1"/>
        <end position="27"/>
    </location>
</feature>
<protein>
    <submittedName>
        <fullName evidence="3">Nuclear transport factor 2 family protein</fullName>
    </submittedName>
</protein>
<keyword evidence="1" id="KW-0732">Signal</keyword>
<dbReference type="EMBL" id="QUSW01000002">
    <property type="protein sequence ID" value="RQP24765.1"/>
    <property type="molecule type" value="Genomic_DNA"/>
</dbReference>
<dbReference type="AlphaFoldDB" id="A0A3N7K1B3"/>
<dbReference type="Proteomes" id="UP000267464">
    <property type="component" value="Unassembled WGS sequence"/>
</dbReference>
<dbReference type="Gene3D" id="3.10.450.50">
    <property type="match status" value="1"/>
</dbReference>
<evidence type="ECO:0000313" key="4">
    <source>
        <dbReference type="Proteomes" id="UP000267464"/>
    </source>
</evidence>
<comment type="caution">
    <text evidence="3">The sequence shown here is derived from an EMBL/GenBank/DDBJ whole genome shotgun (WGS) entry which is preliminary data.</text>
</comment>
<organism evidence="3 4">
    <name type="scientific">Piscinibacter terrae</name>
    <dbReference type="NCBI Taxonomy" id="2496871"/>
    <lineage>
        <taxon>Bacteria</taxon>
        <taxon>Pseudomonadati</taxon>
        <taxon>Pseudomonadota</taxon>
        <taxon>Betaproteobacteria</taxon>
        <taxon>Burkholderiales</taxon>
        <taxon>Sphaerotilaceae</taxon>
        <taxon>Piscinibacter</taxon>
    </lineage>
</organism>
<reference evidence="3 4" key="2">
    <citation type="submission" date="2018-12" db="EMBL/GenBank/DDBJ databases">
        <title>Rhizobacter gummiphilus sp. nov., a rubber-degrading bacterium isolated from the soil of a botanical garden in Japan.</title>
        <authorList>
            <person name="Shunsuke S.S."/>
        </authorList>
    </citation>
    <scope>NUCLEOTIDE SEQUENCE [LARGE SCALE GENOMIC DNA]</scope>
    <source>
        <strain evidence="3 4">S-16</strain>
    </source>
</reference>
<evidence type="ECO:0000259" key="2">
    <source>
        <dbReference type="Pfam" id="PF14534"/>
    </source>
</evidence>
<proteinExistence type="predicted"/>